<keyword evidence="11" id="KW-1185">Reference proteome</keyword>
<dbReference type="EMBL" id="AEUD01000005">
    <property type="protein sequence ID" value="EGD55565.1"/>
    <property type="molecule type" value="Genomic_DNA"/>
</dbReference>
<dbReference type="InterPro" id="IPR003593">
    <property type="entry name" value="AAA+_ATPase"/>
</dbReference>
<dbReference type="CDD" id="cd07346">
    <property type="entry name" value="ABC_6TM_exporters"/>
    <property type="match status" value="1"/>
</dbReference>
<dbReference type="InterPro" id="IPR011527">
    <property type="entry name" value="ABC1_TM_dom"/>
</dbReference>
<keyword evidence="2 7" id="KW-0812">Transmembrane</keyword>
<feature type="transmembrane region" description="Helical" evidence="7">
    <location>
        <begin position="241"/>
        <end position="262"/>
    </location>
</feature>
<dbReference type="PROSITE" id="PS00211">
    <property type="entry name" value="ABC_TRANSPORTER_1"/>
    <property type="match status" value="1"/>
</dbReference>
<dbReference type="SUPFAM" id="SSF52540">
    <property type="entry name" value="P-loop containing nucleoside triphosphate hydrolases"/>
    <property type="match status" value="1"/>
</dbReference>
<dbReference type="InterPro" id="IPR017871">
    <property type="entry name" value="ABC_transporter-like_CS"/>
</dbReference>
<evidence type="ECO:0000313" key="11">
    <source>
        <dbReference type="Proteomes" id="UP000035065"/>
    </source>
</evidence>
<dbReference type="Pfam" id="PF00664">
    <property type="entry name" value="ABC_membrane"/>
    <property type="match status" value="1"/>
</dbReference>
<comment type="subcellular location">
    <subcellularLocation>
        <location evidence="1">Cell membrane</location>
        <topology evidence="1">Multi-pass membrane protein</topology>
    </subcellularLocation>
</comment>
<dbReference type="eggNOG" id="COG1132">
    <property type="taxonomic scope" value="Bacteria"/>
</dbReference>
<proteinExistence type="predicted"/>
<dbReference type="GO" id="GO:0005524">
    <property type="term" value="F:ATP binding"/>
    <property type="evidence" value="ECO:0007669"/>
    <property type="project" value="UniProtKB-KW"/>
</dbReference>
<evidence type="ECO:0000256" key="1">
    <source>
        <dbReference type="ARBA" id="ARBA00004651"/>
    </source>
</evidence>
<dbReference type="PANTHER" id="PTHR43394">
    <property type="entry name" value="ATP-DEPENDENT PERMEASE MDL1, MITOCHONDRIAL"/>
    <property type="match status" value="1"/>
</dbReference>
<keyword evidence="5 7" id="KW-1133">Transmembrane helix</keyword>
<dbReference type="Proteomes" id="UP000035065">
    <property type="component" value="Unassembled WGS sequence"/>
</dbReference>
<evidence type="ECO:0000259" key="9">
    <source>
        <dbReference type="PROSITE" id="PS50929"/>
    </source>
</evidence>
<feature type="domain" description="ABC transporter" evidence="8">
    <location>
        <begin position="337"/>
        <end position="556"/>
    </location>
</feature>
<feature type="transmembrane region" description="Helical" evidence="7">
    <location>
        <begin position="127"/>
        <end position="150"/>
    </location>
</feature>
<keyword evidence="4" id="KW-0067">ATP-binding</keyword>
<dbReference type="PROSITE" id="PS50929">
    <property type="entry name" value="ABC_TM1F"/>
    <property type="match status" value="1"/>
</dbReference>
<dbReference type="PANTHER" id="PTHR43394:SF1">
    <property type="entry name" value="ATP-BINDING CASSETTE SUB-FAMILY B MEMBER 10, MITOCHONDRIAL"/>
    <property type="match status" value="1"/>
</dbReference>
<dbReference type="InterPro" id="IPR003439">
    <property type="entry name" value="ABC_transporter-like_ATP-bd"/>
</dbReference>
<protein>
    <submittedName>
        <fullName evidence="10">ABC transporter-like protein</fullName>
    </submittedName>
</protein>
<organism evidence="10 11">
    <name type="scientific">Gordonia neofelifaecis NRRL B-59395</name>
    <dbReference type="NCBI Taxonomy" id="644548"/>
    <lineage>
        <taxon>Bacteria</taxon>
        <taxon>Bacillati</taxon>
        <taxon>Actinomycetota</taxon>
        <taxon>Actinomycetes</taxon>
        <taxon>Mycobacteriales</taxon>
        <taxon>Gordoniaceae</taxon>
        <taxon>Gordonia</taxon>
    </lineage>
</organism>
<dbReference type="GO" id="GO:0016887">
    <property type="term" value="F:ATP hydrolysis activity"/>
    <property type="evidence" value="ECO:0007669"/>
    <property type="project" value="InterPro"/>
</dbReference>
<accession>F1YI11</accession>
<dbReference type="InterPro" id="IPR027417">
    <property type="entry name" value="P-loop_NTPase"/>
</dbReference>
<sequence length="557" mass="58847">MAIRRFSFFVSGQRIHLTGAAFFLLLAAGCDAAGVFVLSDVVDGALNAADWQSFARLAALWLAVTAVSVSADYIGMLLSTIASERVVLRLRTQLFAHVQRLAPITHRRRGLGDLVVRHSSDLEAVEHLIGTGMMSLAVAVANAAGLLVAAFLMSPIVAGVAVAACPILWAVSAYFGRLQTRTTHAERAANSDIADSIYSALAGHETTVAYNREPSEADDLARHGRRWADTRISQTRIEAGFGSILGFAQVCLSLTVTLVGVWQVREGALTVGQLLALTGYLAMLYPKLQQIADVRLSVAEACVSAARIAEVLDEPVHRIESADARPLPRPVRTPVPVRLDDVSFAYDDRAVLRGADLDLRPGAITALTGPSGAGKSTLAALICALDDPDSGVVSIDGHDLAAVTGASVREQVTLLPQTPHIRPGTVAENIAFGHPAATREEIIAAAVDADAHRFVESLPDGYDTVLAGDGLELSGGQRQRIAIARAMLRNTPVLVLDEPTAALDDESVAGVVGPLRALALGRTTLLITHDARLTAIADEVLCLDDGRIRRPVLSVAG</sequence>
<dbReference type="STRING" id="644548.SCNU_07628"/>
<dbReference type="Pfam" id="PF00005">
    <property type="entry name" value="ABC_tran"/>
    <property type="match status" value="1"/>
</dbReference>
<evidence type="ECO:0000256" key="2">
    <source>
        <dbReference type="ARBA" id="ARBA00022692"/>
    </source>
</evidence>
<gene>
    <name evidence="10" type="ORF">SCNU_07628</name>
</gene>
<evidence type="ECO:0000259" key="8">
    <source>
        <dbReference type="PROSITE" id="PS50893"/>
    </source>
</evidence>
<keyword evidence="3" id="KW-0547">Nucleotide-binding</keyword>
<evidence type="ECO:0000256" key="4">
    <source>
        <dbReference type="ARBA" id="ARBA00022840"/>
    </source>
</evidence>
<feature type="transmembrane region" description="Helical" evidence="7">
    <location>
        <begin position="156"/>
        <end position="175"/>
    </location>
</feature>
<dbReference type="GO" id="GO:0015421">
    <property type="term" value="F:ABC-type oligopeptide transporter activity"/>
    <property type="evidence" value="ECO:0007669"/>
    <property type="project" value="TreeGrafter"/>
</dbReference>
<dbReference type="PROSITE" id="PS50893">
    <property type="entry name" value="ABC_TRANSPORTER_2"/>
    <property type="match status" value="1"/>
</dbReference>
<dbReference type="Gene3D" id="1.20.1560.10">
    <property type="entry name" value="ABC transporter type 1, transmembrane domain"/>
    <property type="match status" value="1"/>
</dbReference>
<keyword evidence="6 7" id="KW-0472">Membrane</keyword>
<feature type="transmembrane region" description="Helical" evidence="7">
    <location>
        <begin position="56"/>
        <end position="81"/>
    </location>
</feature>
<dbReference type="AlphaFoldDB" id="F1YI11"/>
<evidence type="ECO:0000256" key="7">
    <source>
        <dbReference type="SAM" id="Phobius"/>
    </source>
</evidence>
<evidence type="ECO:0000256" key="3">
    <source>
        <dbReference type="ARBA" id="ARBA00022741"/>
    </source>
</evidence>
<dbReference type="SUPFAM" id="SSF90123">
    <property type="entry name" value="ABC transporter transmembrane region"/>
    <property type="match status" value="1"/>
</dbReference>
<dbReference type="GO" id="GO:0005886">
    <property type="term" value="C:plasma membrane"/>
    <property type="evidence" value="ECO:0007669"/>
    <property type="project" value="UniProtKB-SubCell"/>
</dbReference>
<name>F1YI11_9ACTN</name>
<dbReference type="SMART" id="SM00382">
    <property type="entry name" value="AAA"/>
    <property type="match status" value="1"/>
</dbReference>
<evidence type="ECO:0000256" key="6">
    <source>
        <dbReference type="ARBA" id="ARBA00023136"/>
    </source>
</evidence>
<evidence type="ECO:0000256" key="5">
    <source>
        <dbReference type="ARBA" id="ARBA00022989"/>
    </source>
</evidence>
<evidence type="ECO:0000313" key="10">
    <source>
        <dbReference type="EMBL" id="EGD55565.1"/>
    </source>
</evidence>
<dbReference type="Gene3D" id="3.40.50.300">
    <property type="entry name" value="P-loop containing nucleotide triphosphate hydrolases"/>
    <property type="match status" value="1"/>
</dbReference>
<reference evidence="10 11" key="1">
    <citation type="journal article" date="2011" name="J. Bacteriol.">
        <title>Draft Genome Sequence of Gordonia neofelifaecis NRRL B-59395, a Cholesterol-Degrading Actinomycete.</title>
        <authorList>
            <person name="Ge F."/>
            <person name="Li W."/>
            <person name="Chen G."/>
            <person name="Liu Y."/>
            <person name="Zhang G."/>
            <person name="Yong B."/>
            <person name="Wang Q."/>
            <person name="Wang N."/>
            <person name="Huang Z."/>
            <person name="Li W."/>
            <person name="Wang J."/>
            <person name="Wu C."/>
            <person name="Xie Q."/>
            <person name="Liu G."/>
        </authorList>
    </citation>
    <scope>NUCLEOTIDE SEQUENCE [LARGE SCALE GENOMIC DNA]</scope>
    <source>
        <strain evidence="10 11">NRRL B-59395</strain>
    </source>
</reference>
<dbReference type="InterPro" id="IPR036640">
    <property type="entry name" value="ABC1_TM_sf"/>
</dbReference>
<dbReference type="PROSITE" id="PS51257">
    <property type="entry name" value="PROKAR_LIPOPROTEIN"/>
    <property type="match status" value="1"/>
</dbReference>
<comment type="caution">
    <text evidence="10">The sequence shown here is derived from an EMBL/GenBank/DDBJ whole genome shotgun (WGS) entry which is preliminary data.</text>
</comment>
<dbReference type="InterPro" id="IPR039421">
    <property type="entry name" value="Type_1_exporter"/>
</dbReference>
<feature type="domain" description="ABC transmembrane type-1" evidence="9">
    <location>
        <begin position="19"/>
        <end position="300"/>
    </location>
</feature>